<protein>
    <submittedName>
        <fullName evidence="1">Uncharacterized protein</fullName>
    </submittedName>
</protein>
<evidence type="ECO:0000313" key="1">
    <source>
        <dbReference type="EMBL" id="CRY96189.1"/>
    </source>
</evidence>
<reference evidence="1" key="2">
    <citation type="submission" date="2015-07" db="EMBL/GenBank/DDBJ databases">
        <title>Plasmids, circular viruses and viroids from rat gut.</title>
        <authorList>
            <person name="Jorgensen T.J."/>
            <person name="Hansen M.A."/>
            <person name="Xu Z."/>
            <person name="Tabak M.A."/>
            <person name="Sorensen S.J."/>
            <person name="Hansen L.H."/>
        </authorList>
    </citation>
    <scope>NUCLEOTIDE SEQUENCE</scope>
    <source>
        <strain evidence="1">RGFK0972</strain>
    </source>
</reference>
<dbReference type="AlphaFoldDB" id="A0A0H5Q440"/>
<dbReference type="EMBL" id="LN853569">
    <property type="protein sequence ID" value="CRY96189.1"/>
    <property type="molecule type" value="Genomic_DNA"/>
</dbReference>
<reference evidence="1" key="1">
    <citation type="submission" date="2015-06" db="EMBL/GenBank/DDBJ databases">
        <authorList>
            <person name="Joergensen T."/>
        </authorList>
    </citation>
    <scope>NUCLEOTIDE SEQUENCE</scope>
    <source>
        <strain evidence="1">RGFK0972</strain>
    </source>
</reference>
<organism evidence="1">
    <name type="scientific">uncultured prokaryote</name>
    <dbReference type="NCBI Taxonomy" id="198431"/>
    <lineage>
        <taxon>unclassified sequences</taxon>
        <taxon>environmental samples</taxon>
    </lineage>
</organism>
<name>A0A0H5Q440_9ZZZZ</name>
<proteinExistence type="predicted"/>
<accession>A0A0H5Q440</accession>
<sequence>MRQSKKFRTHRFEYVGCEATDDVLKVWVQFQALQGPAGWVDQGRREPVMVPLTRLALPDVTDSLDRAVRRVLAQKWAVAAEDPLF</sequence>